<organism evidence="13 14">
    <name type="scientific">Candidatus Thermofonsia Clade 1 bacterium</name>
    <dbReference type="NCBI Taxonomy" id="2364210"/>
    <lineage>
        <taxon>Bacteria</taxon>
        <taxon>Bacillati</taxon>
        <taxon>Chloroflexota</taxon>
        <taxon>Candidatus Thermofontia</taxon>
        <taxon>Candidatus Thermofonsia Clade 1</taxon>
    </lineage>
</organism>
<keyword evidence="5 10" id="KW-0547">Nucleotide-binding</keyword>
<dbReference type="HAMAP" id="MF_01820">
    <property type="entry name" value="GTPase_RsgA"/>
    <property type="match status" value="1"/>
</dbReference>
<feature type="binding site" evidence="10">
    <location>
        <position position="267"/>
    </location>
    <ligand>
        <name>Zn(2+)</name>
        <dbReference type="ChEBI" id="CHEBI:29105"/>
    </ligand>
</feature>
<feature type="binding site" evidence="10">
    <location>
        <begin position="185"/>
        <end position="193"/>
    </location>
    <ligand>
        <name>GTP</name>
        <dbReference type="ChEBI" id="CHEBI:37565"/>
    </ligand>
</feature>
<keyword evidence="1 10" id="KW-0963">Cytoplasm</keyword>
<comment type="function">
    <text evidence="10">One of several proteins that assist in the late maturation steps of the functional core of the 30S ribosomal subunit. Helps release RbfA from mature subunits. May play a role in the assembly of ribosomal proteins into the subunit. Circularly permuted GTPase that catalyzes slow GTP hydrolysis, GTPase activity is stimulated by the 30S ribosomal subunit.</text>
</comment>
<keyword evidence="8 10" id="KW-0694">RNA-binding</keyword>
<keyword evidence="6 10" id="KW-0378">Hydrolase</keyword>
<comment type="subcellular location">
    <subcellularLocation>
        <location evidence="10">Cytoplasm</location>
    </subcellularLocation>
</comment>
<comment type="similarity">
    <text evidence="10">Belongs to the TRAFAC class YlqF/YawG GTPase family. RsgA subfamily.</text>
</comment>
<comment type="cofactor">
    <cofactor evidence="10">
        <name>Zn(2+)</name>
        <dbReference type="ChEBI" id="CHEBI:29105"/>
    </cofactor>
    <text evidence="10">Binds 1 zinc ion per subunit.</text>
</comment>
<sequence length="312" mass="34485">MQKRDERGLVVKTQSGFYWVQTQTDLVTCQLRGTLKQAHKRTELCVIGDQVIIERLPDGRGVIKQILPRQRVLSRIEPSDYAGTSTEREQVLIANCDQAIFVNSAACPAPNTRFLDRCLVAAEKAGIPAVIVLNKIDLEGTEAARALFATYERISYPVLYVSAVARIGLEALHKLLIGKISIFTGRSGVGKSSLLNAIQPDLGRAVGEISAKLAKGKHTTNYAEMVPLMGGGYVADTPGIRGLGLWDIEPDELDGYFPEFVPHIPNCPFSDCTHINEPECAVRAAVARGEIAEHRYESYLRLREELEDQYVY</sequence>
<dbReference type="GO" id="GO:0005525">
    <property type="term" value="F:GTP binding"/>
    <property type="evidence" value="ECO:0007669"/>
    <property type="project" value="UniProtKB-UniRule"/>
</dbReference>
<dbReference type="PANTHER" id="PTHR32120:SF11">
    <property type="entry name" value="SMALL RIBOSOMAL SUBUNIT BIOGENESIS GTPASE RSGA 1, MITOCHONDRIAL-RELATED"/>
    <property type="match status" value="1"/>
</dbReference>
<dbReference type="PROSITE" id="PS50936">
    <property type="entry name" value="ENGC_GTPASE"/>
    <property type="match status" value="1"/>
</dbReference>
<feature type="binding site" evidence="10">
    <location>
        <position position="272"/>
    </location>
    <ligand>
        <name>Zn(2+)</name>
        <dbReference type="ChEBI" id="CHEBI:29105"/>
    </ligand>
</feature>
<dbReference type="Gene3D" id="3.40.50.300">
    <property type="entry name" value="P-loop containing nucleotide triphosphate hydrolases"/>
    <property type="match status" value="1"/>
</dbReference>
<feature type="binding site" evidence="10">
    <location>
        <position position="274"/>
    </location>
    <ligand>
        <name>Zn(2+)</name>
        <dbReference type="ChEBI" id="CHEBI:29105"/>
    </ligand>
</feature>
<evidence type="ECO:0000259" key="11">
    <source>
        <dbReference type="PROSITE" id="PS50936"/>
    </source>
</evidence>
<keyword evidence="4 10" id="KW-0699">rRNA-binding</keyword>
<evidence type="ECO:0000256" key="5">
    <source>
        <dbReference type="ARBA" id="ARBA00022741"/>
    </source>
</evidence>
<reference evidence="13 14" key="1">
    <citation type="submission" date="2017-11" db="EMBL/GenBank/DDBJ databases">
        <title>Evolution of Phototrophy in the Chloroflexi Phylum Driven by Horizontal Gene Transfer.</title>
        <authorList>
            <person name="Ward L.M."/>
            <person name="Hemp J."/>
            <person name="Shih P.M."/>
            <person name="Mcglynn S.E."/>
            <person name="Fischer W."/>
        </authorList>
    </citation>
    <scope>NUCLEOTIDE SEQUENCE [LARGE SCALE GENOMIC DNA]</scope>
    <source>
        <strain evidence="13">JP3_13</strain>
    </source>
</reference>
<dbReference type="InterPro" id="IPR004881">
    <property type="entry name" value="Ribosome_biogen_GTPase_RsgA"/>
</dbReference>
<comment type="subunit">
    <text evidence="10">Monomer. Associates with 30S ribosomal subunit, binds 16S rRNA.</text>
</comment>
<keyword evidence="3 10" id="KW-0479">Metal-binding</keyword>
<dbReference type="SUPFAM" id="SSF50249">
    <property type="entry name" value="Nucleic acid-binding proteins"/>
    <property type="match status" value="1"/>
</dbReference>
<dbReference type="PANTHER" id="PTHR32120">
    <property type="entry name" value="SMALL RIBOSOMAL SUBUNIT BIOGENESIS GTPASE RSGA"/>
    <property type="match status" value="1"/>
</dbReference>
<dbReference type="GO" id="GO:0003924">
    <property type="term" value="F:GTPase activity"/>
    <property type="evidence" value="ECO:0007669"/>
    <property type="project" value="UniProtKB-UniRule"/>
</dbReference>
<dbReference type="Gene3D" id="2.40.50.140">
    <property type="entry name" value="Nucleic acid-binding proteins"/>
    <property type="match status" value="1"/>
</dbReference>
<gene>
    <name evidence="10 13" type="primary">rsgA</name>
    <name evidence="13" type="ORF">CUN49_14460</name>
</gene>
<dbReference type="Pfam" id="PF16745">
    <property type="entry name" value="RsgA_N"/>
    <property type="match status" value="1"/>
</dbReference>
<dbReference type="PROSITE" id="PS51721">
    <property type="entry name" value="G_CP"/>
    <property type="match status" value="1"/>
</dbReference>
<dbReference type="Gene3D" id="1.10.40.50">
    <property type="entry name" value="Probable gtpase engc, domain 3"/>
    <property type="match status" value="1"/>
</dbReference>
<dbReference type="InterPro" id="IPR010914">
    <property type="entry name" value="RsgA_GTPase_dom"/>
</dbReference>
<evidence type="ECO:0000256" key="3">
    <source>
        <dbReference type="ARBA" id="ARBA00022723"/>
    </source>
</evidence>
<keyword evidence="7 10" id="KW-0862">Zinc</keyword>
<evidence type="ECO:0000256" key="7">
    <source>
        <dbReference type="ARBA" id="ARBA00022833"/>
    </source>
</evidence>
<dbReference type="GO" id="GO:0005737">
    <property type="term" value="C:cytoplasm"/>
    <property type="evidence" value="ECO:0007669"/>
    <property type="project" value="UniProtKB-SubCell"/>
</dbReference>
<evidence type="ECO:0000313" key="14">
    <source>
        <dbReference type="Proteomes" id="UP000229681"/>
    </source>
</evidence>
<dbReference type="GO" id="GO:0019843">
    <property type="term" value="F:rRNA binding"/>
    <property type="evidence" value="ECO:0007669"/>
    <property type="project" value="UniProtKB-KW"/>
</dbReference>
<keyword evidence="2 10" id="KW-0690">Ribosome biogenesis</keyword>
<dbReference type="EMBL" id="PGTM01000304">
    <property type="protein sequence ID" value="PJF34677.1"/>
    <property type="molecule type" value="Genomic_DNA"/>
</dbReference>
<dbReference type="CDD" id="cd01854">
    <property type="entry name" value="YjeQ_EngC"/>
    <property type="match status" value="1"/>
</dbReference>
<name>A0A2M8PAW2_9CHLR</name>
<dbReference type="Proteomes" id="UP000229681">
    <property type="component" value="Unassembled WGS sequence"/>
</dbReference>
<dbReference type="InterPro" id="IPR027417">
    <property type="entry name" value="P-loop_NTPase"/>
</dbReference>
<feature type="binding site" evidence="10">
    <location>
        <begin position="134"/>
        <end position="137"/>
    </location>
    <ligand>
        <name>GTP</name>
        <dbReference type="ChEBI" id="CHEBI:37565"/>
    </ligand>
</feature>
<evidence type="ECO:0000256" key="8">
    <source>
        <dbReference type="ARBA" id="ARBA00022884"/>
    </source>
</evidence>
<dbReference type="InterPro" id="IPR030378">
    <property type="entry name" value="G_CP_dom"/>
</dbReference>
<accession>A0A2M8PAW2</accession>
<dbReference type="AlphaFoldDB" id="A0A2M8PAW2"/>
<dbReference type="InterPro" id="IPR012340">
    <property type="entry name" value="NA-bd_OB-fold"/>
</dbReference>
<evidence type="ECO:0000256" key="1">
    <source>
        <dbReference type="ARBA" id="ARBA00022490"/>
    </source>
</evidence>
<dbReference type="Pfam" id="PF03193">
    <property type="entry name" value="RsgA_GTPase"/>
    <property type="match status" value="1"/>
</dbReference>
<comment type="caution">
    <text evidence="13">The sequence shown here is derived from an EMBL/GenBank/DDBJ whole genome shotgun (WGS) entry which is preliminary data.</text>
</comment>
<dbReference type="SUPFAM" id="SSF52540">
    <property type="entry name" value="P-loop containing nucleoside triphosphate hydrolases"/>
    <property type="match status" value="1"/>
</dbReference>
<evidence type="ECO:0000256" key="2">
    <source>
        <dbReference type="ARBA" id="ARBA00022517"/>
    </source>
</evidence>
<dbReference type="InterPro" id="IPR031944">
    <property type="entry name" value="RsgA_N"/>
</dbReference>
<feature type="domain" description="CP-type G" evidence="12">
    <location>
        <begin position="84"/>
        <end position="243"/>
    </location>
</feature>
<evidence type="ECO:0000313" key="13">
    <source>
        <dbReference type="EMBL" id="PJF34677.1"/>
    </source>
</evidence>
<feature type="domain" description="EngC GTPase" evidence="11">
    <location>
        <begin position="94"/>
        <end position="241"/>
    </location>
</feature>
<keyword evidence="9 10" id="KW-0342">GTP-binding</keyword>
<feature type="binding site" evidence="10">
    <location>
        <position position="280"/>
    </location>
    <ligand>
        <name>Zn(2+)</name>
        <dbReference type="ChEBI" id="CHEBI:29105"/>
    </ligand>
</feature>
<evidence type="ECO:0000256" key="4">
    <source>
        <dbReference type="ARBA" id="ARBA00022730"/>
    </source>
</evidence>
<dbReference type="GO" id="GO:0042274">
    <property type="term" value="P:ribosomal small subunit biogenesis"/>
    <property type="evidence" value="ECO:0007669"/>
    <property type="project" value="UniProtKB-UniRule"/>
</dbReference>
<evidence type="ECO:0000256" key="6">
    <source>
        <dbReference type="ARBA" id="ARBA00022801"/>
    </source>
</evidence>
<evidence type="ECO:0000256" key="9">
    <source>
        <dbReference type="ARBA" id="ARBA00023134"/>
    </source>
</evidence>
<evidence type="ECO:0000256" key="10">
    <source>
        <dbReference type="HAMAP-Rule" id="MF_01820"/>
    </source>
</evidence>
<dbReference type="EC" id="3.6.1.-" evidence="10"/>
<protein>
    <recommendedName>
        <fullName evidence="10">Small ribosomal subunit biogenesis GTPase RsgA</fullName>
        <ecNumber evidence="10">3.6.1.-</ecNumber>
    </recommendedName>
</protein>
<evidence type="ECO:0000259" key="12">
    <source>
        <dbReference type="PROSITE" id="PS51721"/>
    </source>
</evidence>
<proteinExistence type="inferred from homology"/>
<dbReference type="NCBIfam" id="TIGR00157">
    <property type="entry name" value="ribosome small subunit-dependent GTPase A"/>
    <property type="match status" value="1"/>
</dbReference>
<dbReference type="GO" id="GO:0046872">
    <property type="term" value="F:metal ion binding"/>
    <property type="evidence" value="ECO:0007669"/>
    <property type="project" value="UniProtKB-KW"/>
</dbReference>